<accession>A0AAE0LM45</accession>
<organism evidence="2 3">
    <name type="scientific">Chaetomium fimeti</name>
    <dbReference type="NCBI Taxonomy" id="1854472"/>
    <lineage>
        <taxon>Eukaryota</taxon>
        <taxon>Fungi</taxon>
        <taxon>Dikarya</taxon>
        <taxon>Ascomycota</taxon>
        <taxon>Pezizomycotina</taxon>
        <taxon>Sordariomycetes</taxon>
        <taxon>Sordariomycetidae</taxon>
        <taxon>Sordariales</taxon>
        <taxon>Chaetomiaceae</taxon>
        <taxon>Chaetomium</taxon>
    </lineage>
</organism>
<dbReference type="CDD" id="cd04301">
    <property type="entry name" value="NAT_SF"/>
    <property type="match status" value="1"/>
</dbReference>
<dbReference type="PROSITE" id="PS51186">
    <property type="entry name" value="GNAT"/>
    <property type="match status" value="1"/>
</dbReference>
<reference evidence="2" key="2">
    <citation type="submission" date="2023-06" db="EMBL/GenBank/DDBJ databases">
        <authorList>
            <consortium name="Lawrence Berkeley National Laboratory"/>
            <person name="Haridas S."/>
            <person name="Hensen N."/>
            <person name="Bonometti L."/>
            <person name="Westerberg I."/>
            <person name="Brannstrom I.O."/>
            <person name="Guillou S."/>
            <person name="Cros-Aarteil S."/>
            <person name="Calhoun S."/>
            <person name="Kuo A."/>
            <person name="Mondo S."/>
            <person name="Pangilinan J."/>
            <person name="Riley R."/>
            <person name="Labutti K."/>
            <person name="Andreopoulos B."/>
            <person name="Lipzen A."/>
            <person name="Chen C."/>
            <person name="Yanf M."/>
            <person name="Daum C."/>
            <person name="Ng V."/>
            <person name="Clum A."/>
            <person name="Steindorff A."/>
            <person name="Ohm R."/>
            <person name="Martin F."/>
            <person name="Silar P."/>
            <person name="Natvig D."/>
            <person name="Lalanne C."/>
            <person name="Gautier V."/>
            <person name="Ament-Velasquez S.L."/>
            <person name="Kruys A."/>
            <person name="Hutchinson M.I."/>
            <person name="Powell A.J."/>
            <person name="Barry K."/>
            <person name="Miller A.N."/>
            <person name="Grigoriev I.V."/>
            <person name="Debuchy R."/>
            <person name="Gladieux P."/>
            <person name="Thoren M.H."/>
            <person name="Johannesson H."/>
        </authorList>
    </citation>
    <scope>NUCLEOTIDE SEQUENCE</scope>
    <source>
        <strain evidence="2">CBS 168.71</strain>
    </source>
</reference>
<dbReference type="InterPro" id="IPR016181">
    <property type="entry name" value="Acyl_CoA_acyltransferase"/>
</dbReference>
<dbReference type="InterPro" id="IPR000182">
    <property type="entry name" value="GNAT_dom"/>
</dbReference>
<keyword evidence="3" id="KW-1185">Reference proteome</keyword>
<evidence type="ECO:0000259" key="1">
    <source>
        <dbReference type="PROSITE" id="PS51186"/>
    </source>
</evidence>
<protein>
    <submittedName>
        <fullName evidence="2">Acyl-CoA N-acyltransferase</fullName>
    </submittedName>
</protein>
<dbReference type="SUPFAM" id="SSF55729">
    <property type="entry name" value="Acyl-CoA N-acyltransferases (Nat)"/>
    <property type="match status" value="1"/>
</dbReference>
<reference evidence="2" key="1">
    <citation type="journal article" date="2023" name="Mol. Phylogenet. Evol.">
        <title>Genome-scale phylogeny and comparative genomics of the fungal order Sordariales.</title>
        <authorList>
            <person name="Hensen N."/>
            <person name="Bonometti L."/>
            <person name="Westerberg I."/>
            <person name="Brannstrom I.O."/>
            <person name="Guillou S."/>
            <person name="Cros-Aarteil S."/>
            <person name="Calhoun S."/>
            <person name="Haridas S."/>
            <person name="Kuo A."/>
            <person name="Mondo S."/>
            <person name="Pangilinan J."/>
            <person name="Riley R."/>
            <person name="LaButti K."/>
            <person name="Andreopoulos B."/>
            <person name="Lipzen A."/>
            <person name="Chen C."/>
            <person name="Yan M."/>
            <person name="Daum C."/>
            <person name="Ng V."/>
            <person name="Clum A."/>
            <person name="Steindorff A."/>
            <person name="Ohm R.A."/>
            <person name="Martin F."/>
            <person name="Silar P."/>
            <person name="Natvig D.O."/>
            <person name="Lalanne C."/>
            <person name="Gautier V."/>
            <person name="Ament-Velasquez S.L."/>
            <person name="Kruys A."/>
            <person name="Hutchinson M.I."/>
            <person name="Powell A.J."/>
            <person name="Barry K."/>
            <person name="Miller A.N."/>
            <person name="Grigoriev I.V."/>
            <person name="Debuchy R."/>
            <person name="Gladieux P."/>
            <person name="Hiltunen Thoren M."/>
            <person name="Johannesson H."/>
        </authorList>
    </citation>
    <scope>NUCLEOTIDE SEQUENCE</scope>
    <source>
        <strain evidence="2">CBS 168.71</strain>
    </source>
</reference>
<sequence>MGGGPVGPRRPLVRRPATKADLDAIIKVVKDGFPDDPGCNYKFPGRDQYPGDFEKWTRLEYAEYIDQPEKFASFVVTATEDDLVDEPIAVGIWDIAVETKAKGGDRGINERRDANREHMVAYGEAMTRSFDRSFARYGEQQLHLWMLITHPDFRRRGAGTQLCNWGVEESARKGGWILTVMASPMGKSLYDHLGYNLVGCETAKVDGEEEKVDIYALEMPQV</sequence>
<dbReference type="InterPro" id="IPR052523">
    <property type="entry name" value="Trichothecene_AcTrans"/>
</dbReference>
<name>A0AAE0LM45_9PEZI</name>
<dbReference type="Gene3D" id="3.40.630.30">
    <property type="match status" value="1"/>
</dbReference>
<evidence type="ECO:0000313" key="3">
    <source>
        <dbReference type="Proteomes" id="UP001278766"/>
    </source>
</evidence>
<dbReference type="Pfam" id="PF13673">
    <property type="entry name" value="Acetyltransf_10"/>
    <property type="match status" value="1"/>
</dbReference>
<dbReference type="PANTHER" id="PTHR42791:SF2">
    <property type="entry name" value="N-ACETYLTRANSFERASE DOMAIN-CONTAINING PROTEIN"/>
    <property type="match status" value="1"/>
</dbReference>
<dbReference type="PANTHER" id="PTHR42791">
    <property type="entry name" value="GNAT FAMILY ACETYLTRANSFERASE"/>
    <property type="match status" value="1"/>
</dbReference>
<feature type="domain" description="N-acetyltransferase" evidence="1">
    <location>
        <begin position="12"/>
        <end position="222"/>
    </location>
</feature>
<dbReference type="Proteomes" id="UP001278766">
    <property type="component" value="Unassembled WGS sequence"/>
</dbReference>
<dbReference type="RefSeq" id="XP_062653751.1">
    <property type="nucleotide sequence ID" value="XM_062804952.1"/>
</dbReference>
<evidence type="ECO:0000313" key="2">
    <source>
        <dbReference type="EMBL" id="KAK3290237.1"/>
    </source>
</evidence>
<proteinExistence type="predicted"/>
<comment type="caution">
    <text evidence="2">The sequence shown here is derived from an EMBL/GenBank/DDBJ whole genome shotgun (WGS) entry which is preliminary data.</text>
</comment>
<dbReference type="GeneID" id="87841900"/>
<dbReference type="EMBL" id="JAUEPN010000014">
    <property type="protein sequence ID" value="KAK3290237.1"/>
    <property type="molecule type" value="Genomic_DNA"/>
</dbReference>
<dbReference type="GO" id="GO:0016747">
    <property type="term" value="F:acyltransferase activity, transferring groups other than amino-acyl groups"/>
    <property type="evidence" value="ECO:0007669"/>
    <property type="project" value="InterPro"/>
</dbReference>
<dbReference type="AlphaFoldDB" id="A0AAE0LM45"/>
<gene>
    <name evidence="2" type="ORF">B0H64DRAFT_412930</name>
</gene>